<protein>
    <submittedName>
        <fullName evidence="2">Uncharacterized protein</fullName>
    </submittedName>
</protein>
<keyword evidence="1" id="KW-0175">Coiled coil</keyword>
<evidence type="ECO:0000256" key="1">
    <source>
        <dbReference type="SAM" id="Coils"/>
    </source>
</evidence>
<organism evidence="2 3">
    <name type="scientific">Forsythia ovata</name>
    <dbReference type="NCBI Taxonomy" id="205694"/>
    <lineage>
        <taxon>Eukaryota</taxon>
        <taxon>Viridiplantae</taxon>
        <taxon>Streptophyta</taxon>
        <taxon>Embryophyta</taxon>
        <taxon>Tracheophyta</taxon>
        <taxon>Spermatophyta</taxon>
        <taxon>Magnoliopsida</taxon>
        <taxon>eudicotyledons</taxon>
        <taxon>Gunneridae</taxon>
        <taxon>Pentapetalae</taxon>
        <taxon>asterids</taxon>
        <taxon>lamiids</taxon>
        <taxon>Lamiales</taxon>
        <taxon>Oleaceae</taxon>
        <taxon>Forsythieae</taxon>
        <taxon>Forsythia</taxon>
    </lineage>
</organism>
<name>A0ABD1TPX3_9LAMI</name>
<comment type="caution">
    <text evidence="2">The sequence shown here is derived from an EMBL/GenBank/DDBJ whole genome shotgun (WGS) entry which is preliminary data.</text>
</comment>
<reference evidence="3" key="1">
    <citation type="submission" date="2024-07" db="EMBL/GenBank/DDBJ databases">
        <title>Two chromosome-level genome assemblies of Korean endemic species Abeliophyllum distichum and Forsythia ovata (Oleaceae).</title>
        <authorList>
            <person name="Jang H."/>
        </authorList>
    </citation>
    <scope>NUCLEOTIDE SEQUENCE [LARGE SCALE GENOMIC DNA]</scope>
</reference>
<dbReference type="AlphaFoldDB" id="A0ABD1TPX3"/>
<proteinExistence type="predicted"/>
<evidence type="ECO:0000313" key="3">
    <source>
        <dbReference type="Proteomes" id="UP001604277"/>
    </source>
</evidence>
<gene>
    <name evidence="2" type="ORF">Fot_28753</name>
</gene>
<keyword evidence="3" id="KW-1185">Reference proteome</keyword>
<sequence length="155" mass="17566">MRLLTNERDKLKNDLEAVESDVAEFSKRCDLSNQAQEITAKVLAKANAQREGLIDKIDQLEETTESLRAECYNLRGKNLKLKSVTEEAEIAKVENFRNQFEFTPYYENLQAFFVNFGARQVLAELKEQHPTLDLSAVEDNYPAPEDVAQPPADGA</sequence>
<feature type="coiled-coil region" evidence="1">
    <location>
        <begin position="1"/>
        <end position="77"/>
    </location>
</feature>
<accession>A0ABD1TPX3</accession>
<dbReference type="Proteomes" id="UP001604277">
    <property type="component" value="Unassembled WGS sequence"/>
</dbReference>
<dbReference type="EMBL" id="JBFOLJ010000008">
    <property type="protein sequence ID" value="KAL2514782.1"/>
    <property type="molecule type" value="Genomic_DNA"/>
</dbReference>
<evidence type="ECO:0000313" key="2">
    <source>
        <dbReference type="EMBL" id="KAL2514782.1"/>
    </source>
</evidence>